<dbReference type="InParanoid" id="A0A0C2Z5J6"/>
<dbReference type="AlphaFoldDB" id="A0A0C2Z5J6"/>
<sequence length="129" mass="14167">MTGTEAEVGPGPIIENGDTTVRGKMKMEDIFEGYPKLSSLDSSHQPELGQIDARMKESAICSRDSLLLNVCLCFLFIPRWHHGHGMAVASFSSFLCHTLFITLPMQILGQSCIHEPLEGRLDASHIGVL</sequence>
<accession>A0A0C2Z5J6</accession>
<dbReference type="EMBL" id="KN822104">
    <property type="protein sequence ID" value="KIM57228.1"/>
    <property type="molecule type" value="Genomic_DNA"/>
</dbReference>
<organism evidence="1 2">
    <name type="scientific">Scleroderma citrinum Foug A</name>
    <dbReference type="NCBI Taxonomy" id="1036808"/>
    <lineage>
        <taxon>Eukaryota</taxon>
        <taxon>Fungi</taxon>
        <taxon>Dikarya</taxon>
        <taxon>Basidiomycota</taxon>
        <taxon>Agaricomycotina</taxon>
        <taxon>Agaricomycetes</taxon>
        <taxon>Agaricomycetidae</taxon>
        <taxon>Boletales</taxon>
        <taxon>Sclerodermatineae</taxon>
        <taxon>Sclerodermataceae</taxon>
        <taxon>Scleroderma</taxon>
    </lineage>
</organism>
<gene>
    <name evidence="1" type="ORF">SCLCIDRAFT_1219695</name>
</gene>
<evidence type="ECO:0000313" key="1">
    <source>
        <dbReference type="EMBL" id="KIM57228.1"/>
    </source>
</evidence>
<dbReference type="HOGENOM" id="CLU_1954048_0_0_1"/>
<evidence type="ECO:0000313" key="2">
    <source>
        <dbReference type="Proteomes" id="UP000053989"/>
    </source>
</evidence>
<dbReference type="Proteomes" id="UP000053989">
    <property type="component" value="Unassembled WGS sequence"/>
</dbReference>
<proteinExistence type="predicted"/>
<reference evidence="1 2" key="1">
    <citation type="submission" date="2014-04" db="EMBL/GenBank/DDBJ databases">
        <authorList>
            <consortium name="DOE Joint Genome Institute"/>
            <person name="Kuo A."/>
            <person name="Kohler A."/>
            <person name="Nagy L.G."/>
            <person name="Floudas D."/>
            <person name="Copeland A."/>
            <person name="Barry K.W."/>
            <person name="Cichocki N."/>
            <person name="Veneault-Fourrey C."/>
            <person name="LaButti K."/>
            <person name="Lindquist E.A."/>
            <person name="Lipzen A."/>
            <person name="Lundell T."/>
            <person name="Morin E."/>
            <person name="Murat C."/>
            <person name="Sun H."/>
            <person name="Tunlid A."/>
            <person name="Henrissat B."/>
            <person name="Grigoriev I.V."/>
            <person name="Hibbett D.S."/>
            <person name="Martin F."/>
            <person name="Nordberg H.P."/>
            <person name="Cantor M.N."/>
            <person name="Hua S.X."/>
        </authorList>
    </citation>
    <scope>NUCLEOTIDE SEQUENCE [LARGE SCALE GENOMIC DNA]</scope>
    <source>
        <strain evidence="1 2">Foug A</strain>
    </source>
</reference>
<protein>
    <submittedName>
        <fullName evidence="1">Uncharacterized protein</fullName>
    </submittedName>
</protein>
<name>A0A0C2Z5J6_9AGAM</name>
<keyword evidence="2" id="KW-1185">Reference proteome</keyword>
<feature type="non-terminal residue" evidence="1">
    <location>
        <position position="129"/>
    </location>
</feature>
<reference evidence="2" key="2">
    <citation type="submission" date="2015-01" db="EMBL/GenBank/DDBJ databases">
        <title>Evolutionary Origins and Diversification of the Mycorrhizal Mutualists.</title>
        <authorList>
            <consortium name="DOE Joint Genome Institute"/>
            <consortium name="Mycorrhizal Genomics Consortium"/>
            <person name="Kohler A."/>
            <person name="Kuo A."/>
            <person name="Nagy L.G."/>
            <person name="Floudas D."/>
            <person name="Copeland A."/>
            <person name="Barry K.W."/>
            <person name="Cichocki N."/>
            <person name="Veneault-Fourrey C."/>
            <person name="LaButti K."/>
            <person name="Lindquist E.A."/>
            <person name="Lipzen A."/>
            <person name="Lundell T."/>
            <person name="Morin E."/>
            <person name="Murat C."/>
            <person name="Riley R."/>
            <person name="Ohm R."/>
            <person name="Sun H."/>
            <person name="Tunlid A."/>
            <person name="Henrissat B."/>
            <person name="Grigoriev I.V."/>
            <person name="Hibbett D.S."/>
            <person name="Martin F."/>
        </authorList>
    </citation>
    <scope>NUCLEOTIDE SEQUENCE [LARGE SCALE GENOMIC DNA]</scope>
    <source>
        <strain evidence="2">Foug A</strain>
    </source>
</reference>